<dbReference type="AlphaFoldDB" id="A0A4C1SWN4"/>
<evidence type="ECO:0000313" key="2">
    <source>
        <dbReference type="EMBL" id="GBP05441.1"/>
    </source>
</evidence>
<feature type="compositionally biased region" description="Polar residues" evidence="1">
    <location>
        <begin position="192"/>
        <end position="201"/>
    </location>
</feature>
<dbReference type="EMBL" id="BGZK01000018">
    <property type="protein sequence ID" value="GBP05441.1"/>
    <property type="molecule type" value="Genomic_DNA"/>
</dbReference>
<gene>
    <name evidence="2" type="ORF">EVAR_2972_1</name>
</gene>
<evidence type="ECO:0000313" key="3">
    <source>
        <dbReference type="Proteomes" id="UP000299102"/>
    </source>
</evidence>
<accession>A0A4C1SWN4</accession>
<organism evidence="2 3">
    <name type="scientific">Eumeta variegata</name>
    <name type="common">Bagworm moth</name>
    <name type="synonym">Eumeta japonica</name>
    <dbReference type="NCBI Taxonomy" id="151549"/>
    <lineage>
        <taxon>Eukaryota</taxon>
        <taxon>Metazoa</taxon>
        <taxon>Ecdysozoa</taxon>
        <taxon>Arthropoda</taxon>
        <taxon>Hexapoda</taxon>
        <taxon>Insecta</taxon>
        <taxon>Pterygota</taxon>
        <taxon>Neoptera</taxon>
        <taxon>Endopterygota</taxon>
        <taxon>Lepidoptera</taxon>
        <taxon>Glossata</taxon>
        <taxon>Ditrysia</taxon>
        <taxon>Tineoidea</taxon>
        <taxon>Psychidae</taxon>
        <taxon>Oiketicinae</taxon>
        <taxon>Eumeta</taxon>
    </lineage>
</organism>
<sequence>MSRIIGHFAVLRAPSSELPFAMSDGEIFNYPTRRIHQILRRPTIVCSGQWHMLCQISGYYHMKIPKIWLFVDSPKGSFVLIHPRSRRGRRRSRPPGCGPNSSLCVPKLTVTPRARFSVGASYQLYCSPFTCFSSHSRVSRKSTVIFQTHFQHISHYLTNRSTDLSKSGVRILYRAWTSLSFEIKIKEFNNSENGNNMQIDKTPSMPKRRASPIPVGLA</sequence>
<dbReference type="Proteomes" id="UP000299102">
    <property type="component" value="Unassembled WGS sequence"/>
</dbReference>
<reference evidence="2 3" key="1">
    <citation type="journal article" date="2019" name="Commun. Biol.">
        <title>The bagworm genome reveals a unique fibroin gene that provides high tensile strength.</title>
        <authorList>
            <person name="Kono N."/>
            <person name="Nakamura H."/>
            <person name="Ohtoshi R."/>
            <person name="Tomita M."/>
            <person name="Numata K."/>
            <person name="Arakawa K."/>
        </authorList>
    </citation>
    <scope>NUCLEOTIDE SEQUENCE [LARGE SCALE GENOMIC DNA]</scope>
</reference>
<name>A0A4C1SWN4_EUMVA</name>
<protein>
    <submittedName>
        <fullName evidence="2">Uncharacterized protein</fullName>
    </submittedName>
</protein>
<evidence type="ECO:0000256" key="1">
    <source>
        <dbReference type="SAM" id="MobiDB-lite"/>
    </source>
</evidence>
<feature type="region of interest" description="Disordered" evidence="1">
    <location>
        <begin position="192"/>
        <end position="218"/>
    </location>
</feature>
<keyword evidence="3" id="KW-1185">Reference proteome</keyword>
<comment type="caution">
    <text evidence="2">The sequence shown here is derived from an EMBL/GenBank/DDBJ whole genome shotgun (WGS) entry which is preliminary data.</text>
</comment>
<proteinExistence type="predicted"/>